<accession>A0A8D8QNG4</accession>
<dbReference type="GO" id="GO:0003735">
    <property type="term" value="F:structural constituent of ribosome"/>
    <property type="evidence" value="ECO:0007669"/>
    <property type="project" value="InterPro"/>
</dbReference>
<dbReference type="EMBL" id="HBUF01258314">
    <property type="protein sequence ID" value="CAG6682191.1"/>
    <property type="molecule type" value="Transcribed_RNA"/>
</dbReference>
<dbReference type="PANTHER" id="PTHR13490:SF0">
    <property type="entry name" value="SMALL RIBOSOMAL SUBUNIT PROTEIN MS35"/>
    <property type="match status" value="1"/>
</dbReference>
<dbReference type="GO" id="GO:0032543">
    <property type="term" value="P:mitochondrial translation"/>
    <property type="evidence" value="ECO:0007669"/>
    <property type="project" value="InterPro"/>
</dbReference>
<dbReference type="InterPro" id="IPR039848">
    <property type="entry name" value="Ribosomal_mS35_mt"/>
</dbReference>
<proteinExistence type="predicted"/>
<sequence>MNVSQLLKFSRCSPLHLNSSYFHSHSVRLQQVLDPSSSSLENENAQEEEFRVFVIPGHNSAQEKRQERRRQKFKVQPPRYLKMPVDQDWTNVWPGQRTFHPAVVPLPLRQGYDAKRVAPSKFANAELMKIPNFLHLTPPAIKKHCDAIKKFCTAWPQGLETEIQMEKHFPVTVITNDYCHSSPTIRDVKARIVTVKLKLSCMELDDHARDKFLRLVGPRYNPKTDELTIVTDRCPLRKQNYDYSMYVLTALFHESWTFEEWEKEKSVLDMEYYEWKQHPSYRSYLKIKAFPSNDTSKIEQDLDQDPVTNKYSKAVSDLFNQGEDPYTIARYKEATLEALLGQKTS</sequence>
<protein>
    <submittedName>
        <fullName evidence="2">28S ribosomal protein S35, mitochondrial</fullName>
    </submittedName>
</protein>
<dbReference type="EMBL" id="HBUF01089330">
    <property type="protein sequence ID" value="CAG6635278.1"/>
    <property type="molecule type" value="Transcribed_RNA"/>
</dbReference>
<dbReference type="EMBL" id="HBUF01089331">
    <property type="protein sequence ID" value="CAG6635279.1"/>
    <property type="molecule type" value="Transcribed_RNA"/>
</dbReference>
<evidence type="ECO:0000259" key="1">
    <source>
        <dbReference type="Pfam" id="PF10213"/>
    </source>
</evidence>
<keyword evidence="2" id="KW-0687">Ribonucleoprotein</keyword>
<organism evidence="2">
    <name type="scientific">Cacopsylla melanoneura</name>
    <dbReference type="NCBI Taxonomy" id="428564"/>
    <lineage>
        <taxon>Eukaryota</taxon>
        <taxon>Metazoa</taxon>
        <taxon>Ecdysozoa</taxon>
        <taxon>Arthropoda</taxon>
        <taxon>Hexapoda</taxon>
        <taxon>Insecta</taxon>
        <taxon>Pterygota</taxon>
        <taxon>Neoptera</taxon>
        <taxon>Paraneoptera</taxon>
        <taxon>Hemiptera</taxon>
        <taxon>Sternorrhyncha</taxon>
        <taxon>Psylloidea</taxon>
        <taxon>Psyllidae</taxon>
        <taxon>Psyllinae</taxon>
        <taxon>Cacopsylla</taxon>
    </lineage>
</organism>
<dbReference type="EMBL" id="HBUF01089329">
    <property type="protein sequence ID" value="CAG6635277.1"/>
    <property type="molecule type" value="Transcribed_RNA"/>
</dbReference>
<name>A0A8D8QNG4_9HEMI</name>
<dbReference type="PANTHER" id="PTHR13490">
    <property type="entry name" value="MITOCHONDRIAL 28S RIBOSOMAL PROTEIN S28"/>
    <property type="match status" value="1"/>
</dbReference>
<dbReference type="AlphaFoldDB" id="A0A8D8QNG4"/>
<feature type="domain" description="Small ribosomal subunit protein mS35 mitochondrial conserved" evidence="1">
    <location>
        <begin position="189"/>
        <end position="258"/>
    </location>
</feature>
<keyword evidence="2" id="KW-0689">Ribosomal protein</keyword>
<dbReference type="InterPro" id="IPR019349">
    <property type="entry name" value="Ribosomal_mS35_mit"/>
</dbReference>
<dbReference type="EMBL" id="HBUF01089328">
    <property type="protein sequence ID" value="CAG6635276.1"/>
    <property type="molecule type" value="Transcribed_RNA"/>
</dbReference>
<reference evidence="2" key="1">
    <citation type="submission" date="2021-05" db="EMBL/GenBank/DDBJ databases">
        <authorList>
            <person name="Alioto T."/>
            <person name="Alioto T."/>
            <person name="Gomez Garrido J."/>
        </authorList>
    </citation>
    <scope>NUCLEOTIDE SEQUENCE</scope>
</reference>
<evidence type="ECO:0000313" key="2">
    <source>
        <dbReference type="EMBL" id="CAG6635275.1"/>
    </source>
</evidence>
<dbReference type="EMBL" id="HBUF01258311">
    <property type="protein sequence ID" value="CAG6682188.1"/>
    <property type="molecule type" value="Transcribed_RNA"/>
</dbReference>
<dbReference type="GO" id="GO:0005763">
    <property type="term" value="C:mitochondrial small ribosomal subunit"/>
    <property type="evidence" value="ECO:0007669"/>
    <property type="project" value="TreeGrafter"/>
</dbReference>
<dbReference type="EMBL" id="HBUF01089327">
    <property type="protein sequence ID" value="CAG6635275.1"/>
    <property type="molecule type" value="Transcribed_RNA"/>
</dbReference>
<dbReference type="Pfam" id="PF10213">
    <property type="entry name" value="MRP-S28"/>
    <property type="match status" value="1"/>
</dbReference>